<dbReference type="Proteomes" id="UP001222325">
    <property type="component" value="Unassembled WGS sequence"/>
</dbReference>
<dbReference type="Pfam" id="PF14441">
    <property type="entry name" value="OTT_1508_deam"/>
    <property type="match status" value="1"/>
</dbReference>
<comment type="caution">
    <text evidence="1">The sequence shown here is derived from an EMBL/GenBank/DDBJ whole genome shotgun (WGS) entry which is preliminary data.</text>
</comment>
<keyword evidence="2" id="KW-1185">Reference proteome</keyword>
<evidence type="ECO:0000313" key="1">
    <source>
        <dbReference type="EMBL" id="KAJ7091984.1"/>
    </source>
</evidence>
<protein>
    <submittedName>
        <fullName evidence="1">Uncharacterized protein</fullName>
    </submittedName>
</protein>
<dbReference type="InterPro" id="IPR027796">
    <property type="entry name" value="OTT_1508_deam-like"/>
</dbReference>
<gene>
    <name evidence="1" type="ORF">B0H15DRAFT_183500</name>
</gene>
<sequence>MPQVPNEPLDPDYLAFVARGLGIDTPSDTVRSSVKSSVTDVLDSLAHILIAKPRQTVAVGAYVPTRADHAADALIVLIAENGPPNPETIQHLQDVLARLRRIRAAPPPPYLGTTVYGTQIIPSYIPRNARTAFERELVDLEMAVLTYSHAKLHRRITKHDCHLAFAEAVGDMCGLPVEDRADDRDDAERKLLADLQALEVNRPYLRRLDFCMQKLAAMPPPGSVPDELDIIRTVLHQVLEDKMELAHKSTFLRMLNEYTQCRLAKKGKQVKKPPDVLQWLSKVITIVEHYHRITRIATIPTLAGRFLQGLKIEGVPDPVPAPLIPRALDRQTARKILEAADCDLGHDINKTVDGFLDTLAGAHAGPNAPEVRSADYQPSFHCESALLAQIHGRPAIPYIGVSKPSCAFCSIFFDAYRAATSAGNIYTRSGHRQLTSWACPVLHDDPALNATIREHVASALLSKIGSGWKRYRKAPSSSRSLAAAGDDHDRILADDEVRLDIAGLELKPKG</sequence>
<evidence type="ECO:0000313" key="2">
    <source>
        <dbReference type="Proteomes" id="UP001222325"/>
    </source>
</evidence>
<proteinExistence type="predicted"/>
<organism evidence="1 2">
    <name type="scientific">Mycena belliarum</name>
    <dbReference type="NCBI Taxonomy" id="1033014"/>
    <lineage>
        <taxon>Eukaryota</taxon>
        <taxon>Fungi</taxon>
        <taxon>Dikarya</taxon>
        <taxon>Basidiomycota</taxon>
        <taxon>Agaricomycotina</taxon>
        <taxon>Agaricomycetes</taxon>
        <taxon>Agaricomycetidae</taxon>
        <taxon>Agaricales</taxon>
        <taxon>Marasmiineae</taxon>
        <taxon>Mycenaceae</taxon>
        <taxon>Mycena</taxon>
    </lineage>
</organism>
<dbReference type="EMBL" id="JARJCN010000019">
    <property type="protein sequence ID" value="KAJ7091984.1"/>
    <property type="molecule type" value="Genomic_DNA"/>
</dbReference>
<reference evidence="1" key="1">
    <citation type="submission" date="2023-03" db="EMBL/GenBank/DDBJ databases">
        <title>Massive genome expansion in bonnet fungi (Mycena s.s.) driven by repeated elements and novel gene families across ecological guilds.</title>
        <authorList>
            <consortium name="Lawrence Berkeley National Laboratory"/>
            <person name="Harder C.B."/>
            <person name="Miyauchi S."/>
            <person name="Viragh M."/>
            <person name="Kuo A."/>
            <person name="Thoen E."/>
            <person name="Andreopoulos B."/>
            <person name="Lu D."/>
            <person name="Skrede I."/>
            <person name="Drula E."/>
            <person name="Henrissat B."/>
            <person name="Morin E."/>
            <person name="Kohler A."/>
            <person name="Barry K."/>
            <person name="LaButti K."/>
            <person name="Morin E."/>
            <person name="Salamov A."/>
            <person name="Lipzen A."/>
            <person name="Mereny Z."/>
            <person name="Hegedus B."/>
            <person name="Baldrian P."/>
            <person name="Stursova M."/>
            <person name="Weitz H."/>
            <person name="Taylor A."/>
            <person name="Grigoriev I.V."/>
            <person name="Nagy L.G."/>
            <person name="Martin F."/>
            <person name="Kauserud H."/>
        </authorList>
    </citation>
    <scope>NUCLEOTIDE SEQUENCE</scope>
    <source>
        <strain evidence="1">CBHHK173m</strain>
    </source>
</reference>
<name>A0AAD6U7J4_9AGAR</name>
<dbReference type="AlphaFoldDB" id="A0AAD6U7J4"/>
<accession>A0AAD6U7J4</accession>